<dbReference type="PROSITE" id="PS51257">
    <property type="entry name" value="PROKAR_LIPOPROTEIN"/>
    <property type="match status" value="1"/>
</dbReference>
<feature type="region of interest" description="Disordered" evidence="1">
    <location>
        <begin position="90"/>
        <end position="121"/>
    </location>
</feature>
<feature type="chain" id="PRO_5025343732" description="LTXXQ motif family protein" evidence="2">
    <location>
        <begin position="23"/>
        <end position="144"/>
    </location>
</feature>
<evidence type="ECO:0000313" key="3">
    <source>
        <dbReference type="EMBL" id="QIA08700.1"/>
    </source>
</evidence>
<dbReference type="KEGG" id="drc:G0Q07_13660"/>
<evidence type="ECO:0000256" key="2">
    <source>
        <dbReference type="SAM" id="SignalP"/>
    </source>
</evidence>
<dbReference type="Proteomes" id="UP000474630">
    <property type="component" value="Chromosome"/>
</dbReference>
<gene>
    <name evidence="3" type="ORF">G0Q07_13660</name>
</gene>
<dbReference type="RefSeq" id="WP_163346986.1">
    <property type="nucleotide sequence ID" value="NZ_CP048409.1"/>
</dbReference>
<reference evidence="3 4" key="1">
    <citation type="submission" date="2020-02" db="EMBL/GenBank/DDBJ databases">
        <title>Genome sequencing for Draconibacterium sp. strain M1.</title>
        <authorList>
            <person name="Park S.-J."/>
        </authorList>
    </citation>
    <scope>NUCLEOTIDE SEQUENCE [LARGE SCALE GENOMIC DNA]</scope>
    <source>
        <strain evidence="3 4">M1</strain>
    </source>
</reference>
<feature type="signal peptide" evidence="2">
    <location>
        <begin position="1"/>
        <end position="22"/>
    </location>
</feature>
<proteinExistence type="predicted"/>
<keyword evidence="2" id="KW-0732">Signal</keyword>
<organism evidence="3 4">
    <name type="scientific">Draconibacterium halophilum</name>
    <dbReference type="NCBI Taxonomy" id="2706887"/>
    <lineage>
        <taxon>Bacteria</taxon>
        <taxon>Pseudomonadati</taxon>
        <taxon>Bacteroidota</taxon>
        <taxon>Bacteroidia</taxon>
        <taxon>Marinilabiliales</taxon>
        <taxon>Prolixibacteraceae</taxon>
        <taxon>Draconibacterium</taxon>
    </lineage>
</organism>
<sequence>MKRTVFLVMVLVSTLLMSCNNGSNNSQQLPFGRGGGMGPGNFDPQAMVDRQIEDMDENLDLSNEQEEKIREIMEESFENMAAMREEMQNSGAGFEGMREQMQKSREEQNKKMKAVLSEEQWEKYQVMQEERRERRGQGGMPPQN</sequence>
<evidence type="ECO:0000313" key="4">
    <source>
        <dbReference type="Proteomes" id="UP000474630"/>
    </source>
</evidence>
<dbReference type="AlphaFoldDB" id="A0A6C0REA3"/>
<name>A0A6C0REA3_9BACT</name>
<evidence type="ECO:0008006" key="5">
    <source>
        <dbReference type="Google" id="ProtNLM"/>
    </source>
</evidence>
<keyword evidence="4" id="KW-1185">Reference proteome</keyword>
<protein>
    <recommendedName>
        <fullName evidence="5">LTXXQ motif family protein</fullName>
    </recommendedName>
</protein>
<feature type="compositionally biased region" description="Basic and acidic residues" evidence="1">
    <location>
        <begin position="96"/>
        <end position="110"/>
    </location>
</feature>
<dbReference type="EMBL" id="CP048409">
    <property type="protein sequence ID" value="QIA08700.1"/>
    <property type="molecule type" value="Genomic_DNA"/>
</dbReference>
<accession>A0A6C0REA3</accession>
<evidence type="ECO:0000256" key="1">
    <source>
        <dbReference type="SAM" id="MobiDB-lite"/>
    </source>
</evidence>